<comment type="caution">
    <text evidence="2">The sequence shown here is derived from an EMBL/GenBank/DDBJ whole genome shotgun (WGS) entry which is preliminary data.</text>
</comment>
<protein>
    <submittedName>
        <fullName evidence="2">Uncharacterized protein</fullName>
    </submittedName>
</protein>
<reference evidence="2 3" key="1">
    <citation type="journal article" date="2021" name="BMC Genomics">
        <title>Datura genome reveals duplications of psychoactive alkaloid biosynthetic genes and high mutation rate following tissue culture.</title>
        <authorList>
            <person name="Rajewski A."/>
            <person name="Carter-House D."/>
            <person name="Stajich J."/>
            <person name="Litt A."/>
        </authorList>
    </citation>
    <scope>NUCLEOTIDE SEQUENCE [LARGE SCALE GENOMIC DNA]</scope>
    <source>
        <strain evidence="2">AR-01</strain>
    </source>
</reference>
<evidence type="ECO:0000313" key="2">
    <source>
        <dbReference type="EMBL" id="MCD7455281.1"/>
    </source>
</evidence>
<name>A0ABS8S8W2_DATST</name>
<keyword evidence="3" id="KW-1185">Reference proteome</keyword>
<organism evidence="2 3">
    <name type="scientific">Datura stramonium</name>
    <name type="common">Jimsonweed</name>
    <name type="synonym">Common thornapple</name>
    <dbReference type="NCBI Taxonomy" id="4076"/>
    <lineage>
        <taxon>Eukaryota</taxon>
        <taxon>Viridiplantae</taxon>
        <taxon>Streptophyta</taxon>
        <taxon>Embryophyta</taxon>
        <taxon>Tracheophyta</taxon>
        <taxon>Spermatophyta</taxon>
        <taxon>Magnoliopsida</taxon>
        <taxon>eudicotyledons</taxon>
        <taxon>Gunneridae</taxon>
        <taxon>Pentapetalae</taxon>
        <taxon>asterids</taxon>
        <taxon>lamiids</taxon>
        <taxon>Solanales</taxon>
        <taxon>Solanaceae</taxon>
        <taxon>Solanoideae</taxon>
        <taxon>Datureae</taxon>
        <taxon>Datura</taxon>
    </lineage>
</organism>
<feature type="non-terminal residue" evidence="2">
    <location>
        <position position="1"/>
    </location>
</feature>
<gene>
    <name evidence="2" type="ORF">HAX54_027656</name>
</gene>
<accession>A0ABS8S8W2</accession>
<dbReference type="Proteomes" id="UP000823775">
    <property type="component" value="Unassembled WGS sequence"/>
</dbReference>
<sequence>DHLCALVHDSRDHFSDSHDYFHDSLPQTQLVEPRCSSNLTTAAVSPQWKLHCCSGTILSSSSIFLEIKYGKEGDRTHTLGRRTALPLENCPSTLKAGVPREVRDCMLVVMHPSNPLKGKGAPRRIKKERKTDSKDDTDDLGDDGDGSSGPTGPFKWMEVD</sequence>
<evidence type="ECO:0000256" key="1">
    <source>
        <dbReference type="SAM" id="MobiDB-lite"/>
    </source>
</evidence>
<proteinExistence type="predicted"/>
<evidence type="ECO:0000313" key="3">
    <source>
        <dbReference type="Proteomes" id="UP000823775"/>
    </source>
</evidence>
<feature type="compositionally biased region" description="Acidic residues" evidence="1">
    <location>
        <begin position="135"/>
        <end position="145"/>
    </location>
</feature>
<dbReference type="EMBL" id="JACEIK010000337">
    <property type="protein sequence ID" value="MCD7455281.1"/>
    <property type="molecule type" value="Genomic_DNA"/>
</dbReference>
<feature type="region of interest" description="Disordered" evidence="1">
    <location>
        <begin position="112"/>
        <end position="160"/>
    </location>
</feature>